<comment type="caution">
    <text evidence="10">The sequence shown here is derived from an EMBL/GenBank/DDBJ whole genome shotgun (WGS) entry which is preliminary data.</text>
</comment>
<dbReference type="SUPFAM" id="SSF103473">
    <property type="entry name" value="MFS general substrate transporter"/>
    <property type="match status" value="1"/>
</dbReference>
<comment type="similarity">
    <text evidence="2">Belongs to the major facilitator superfamily. Sugar transporter (TC 2.A.1.1) family.</text>
</comment>
<evidence type="ECO:0000256" key="4">
    <source>
        <dbReference type="ARBA" id="ARBA00022692"/>
    </source>
</evidence>
<feature type="transmembrane region" description="Helical" evidence="8">
    <location>
        <begin position="331"/>
        <end position="353"/>
    </location>
</feature>
<feature type="region of interest" description="Disordered" evidence="7">
    <location>
        <begin position="510"/>
        <end position="529"/>
    </location>
</feature>
<feature type="domain" description="Major facilitator superfamily (MFS) profile" evidence="9">
    <location>
        <begin position="108"/>
        <end position="509"/>
    </location>
</feature>
<dbReference type="GO" id="GO:0016020">
    <property type="term" value="C:membrane"/>
    <property type="evidence" value="ECO:0007669"/>
    <property type="project" value="UniProtKB-SubCell"/>
</dbReference>
<accession>A0A560FBU8</accession>
<evidence type="ECO:0000313" key="11">
    <source>
        <dbReference type="Proteomes" id="UP000319859"/>
    </source>
</evidence>
<feature type="transmembrane region" description="Helical" evidence="8">
    <location>
        <begin position="426"/>
        <end position="445"/>
    </location>
</feature>
<sequence length="529" mass="55276">MASLFETGPGDGDRVLADRRAVLAFWVGCAVVTLGVVLHLPMFLMAKDVGYRLADMPMDMGMTIGMGLIVVGVLIAAYGLLPRRTAVAAVDLAVVHDDGPLRAAHWRLMAVIVVALVIDVMKPASLGFVLPGMRDEYGVDKMTVAWLPMAALAGTVVGSLIWGALADVYGRRASILLSSVMFVGTSICGAMPDFWWNVAMCFLMGAAAGGMLPVAYALLAETMPLRHRGWNLVLVGGLGGIGGYLAASGLSALLQPLYGWRIMWLLNLPTGLILVFLNGQIPESPHFLLLRGRLREAERTLARFGAALTREAEGAPASKGGETHFLSGRTLALTVTALAWSFTNFGLLLWLPAELTARGMDVVVSSRLLAASALIACPTIAVAALLYFRWSTKWTLALMIIVAIAGLGGVMRLGDGAGLLDVVAPVALLIVGSNGILAVLLPYTAENYAVGLRGRATGWVAGCSKAGGLVTQCLAIAALVPGLGTLALAICGLMAASLLLVIYFGSETRVGRRDADPPQTAAAAETSGA</sequence>
<dbReference type="InterPro" id="IPR005829">
    <property type="entry name" value="Sugar_transporter_CS"/>
</dbReference>
<feature type="transmembrane region" description="Helical" evidence="8">
    <location>
        <begin position="60"/>
        <end position="81"/>
    </location>
</feature>
<reference evidence="10 11" key="1">
    <citation type="submission" date="2019-06" db="EMBL/GenBank/DDBJ databases">
        <title>Genomic Encyclopedia of Type Strains, Phase IV (KMG-V): Genome sequencing to study the core and pangenomes of soil and plant-associated prokaryotes.</title>
        <authorList>
            <person name="Whitman W."/>
        </authorList>
    </citation>
    <scope>NUCLEOTIDE SEQUENCE [LARGE SCALE GENOMIC DNA]</scope>
    <source>
        <strain evidence="10 11">BR 11880</strain>
    </source>
</reference>
<keyword evidence="3" id="KW-0813">Transport</keyword>
<dbReference type="RefSeq" id="WP_211115240.1">
    <property type="nucleotide sequence ID" value="NZ_VITN01000008.1"/>
</dbReference>
<evidence type="ECO:0000256" key="3">
    <source>
        <dbReference type="ARBA" id="ARBA00022448"/>
    </source>
</evidence>
<evidence type="ECO:0000256" key="5">
    <source>
        <dbReference type="ARBA" id="ARBA00022989"/>
    </source>
</evidence>
<feature type="transmembrane region" description="Helical" evidence="8">
    <location>
        <begin position="21"/>
        <end position="40"/>
    </location>
</feature>
<feature type="transmembrane region" description="Helical" evidence="8">
    <location>
        <begin position="395"/>
        <end position="414"/>
    </location>
</feature>
<feature type="transmembrane region" description="Helical" evidence="8">
    <location>
        <begin position="173"/>
        <end position="192"/>
    </location>
</feature>
<evidence type="ECO:0000256" key="2">
    <source>
        <dbReference type="ARBA" id="ARBA00010992"/>
    </source>
</evidence>
<evidence type="ECO:0000256" key="7">
    <source>
        <dbReference type="SAM" id="MobiDB-lite"/>
    </source>
</evidence>
<keyword evidence="6 8" id="KW-0472">Membrane</keyword>
<dbReference type="InterPro" id="IPR036259">
    <property type="entry name" value="MFS_trans_sf"/>
</dbReference>
<protein>
    <submittedName>
        <fullName evidence="10">Putative MFS transporter</fullName>
    </submittedName>
</protein>
<evidence type="ECO:0000259" key="9">
    <source>
        <dbReference type="PROSITE" id="PS50850"/>
    </source>
</evidence>
<feature type="transmembrane region" description="Helical" evidence="8">
    <location>
        <begin position="368"/>
        <end position="388"/>
    </location>
</feature>
<evidence type="ECO:0000256" key="6">
    <source>
        <dbReference type="ARBA" id="ARBA00023136"/>
    </source>
</evidence>
<feature type="transmembrane region" description="Helical" evidence="8">
    <location>
        <begin position="231"/>
        <end position="252"/>
    </location>
</feature>
<dbReference type="PANTHER" id="PTHR23511">
    <property type="entry name" value="SYNAPTIC VESICLE GLYCOPROTEIN 2"/>
    <property type="match status" value="1"/>
</dbReference>
<dbReference type="InterPro" id="IPR020846">
    <property type="entry name" value="MFS_dom"/>
</dbReference>
<evidence type="ECO:0000313" key="10">
    <source>
        <dbReference type="EMBL" id="TWB19087.1"/>
    </source>
</evidence>
<evidence type="ECO:0000256" key="8">
    <source>
        <dbReference type="SAM" id="Phobius"/>
    </source>
</evidence>
<name>A0A560FBU8_9PROT</name>
<gene>
    <name evidence="10" type="ORF">FBZ89_108144</name>
</gene>
<evidence type="ECO:0000256" key="1">
    <source>
        <dbReference type="ARBA" id="ARBA00004141"/>
    </source>
</evidence>
<dbReference type="InterPro" id="IPR011701">
    <property type="entry name" value="MFS"/>
</dbReference>
<feature type="transmembrane region" description="Helical" evidence="8">
    <location>
        <begin position="486"/>
        <end position="504"/>
    </location>
</feature>
<proteinExistence type="inferred from homology"/>
<dbReference type="AlphaFoldDB" id="A0A560FBU8"/>
<comment type="subcellular location">
    <subcellularLocation>
        <location evidence="1">Membrane</location>
        <topology evidence="1">Multi-pass membrane protein</topology>
    </subcellularLocation>
</comment>
<dbReference type="PROSITE" id="PS00217">
    <property type="entry name" value="SUGAR_TRANSPORT_2"/>
    <property type="match status" value="1"/>
</dbReference>
<dbReference type="Gene3D" id="1.20.1250.20">
    <property type="entry name" value="MFS general substrate transporter like domains"/>
    <property type="match status" value="1"/>
</dbReference>
<organism evidence="10 11">
    <name type="scientific">Nitrospirillum amazonense</name>
    <dbReference type="NCBI Taxonomy" id="28077"/>
    <lineage>
        <taxon>Bacteria</taxon>
        <taxon>Pseudomonadati</taxon>
        <taxon>Pseudomonadota</taxon>
        <taxon>Alphaproteobacteria</taxon>
        <taxon>Rhodospirillales</taxon>
        <taxon>Azospirillaceae</taxon>
        <taxon>Nitrospirillum</taxon>
    </lineage>
</organism>
<dbReference type="CDD" id="cd17316">
    <property type="entry name" value="MFS_SV2_like"/>
    <property type="match status" value="1"/>
</dbReference>
<dbReference type="Proteomes" id="UP000319859">
    <property type="component" value="Unassembled WGS sequence"/>
</dbReference>
<dbReference type="GO" id="GO:0022857">
    <property type="term" value="F:transmembrane transporter activity"/>
    <property type="evidence" value="ECO:0007669"/>
    <property type="project" value="InterPro"/>
</dbReference>
<dbReference type="Pfam" id="PF07690">
    <property type="entry name" value="MFS_1"/>
    <property type="match status" value="1"/>
</dbReference>
<keyword evidence="4 8" id="KW-0812">Transmembrane</keyword>
<feature type="transmembrane region" description="Helical" evidence="8">
    <location>
        <begin position="457"/>
        <end position="480"/>
    </location>
</feature>
<feature type="transmembrane region" description="Helical" evidence="8">
    <location>
        <begin position="258"/>
        <end position="277"/>
    </location>
</feature>
<dbReference type="EMBL" id="VITN01000008">
    <property type="protein sequence ID" value="TWB19087.1"/>
    <property type="molecule type" value="Genomic_DNA"/>
</dbReference>
<feature type="transmembrane region" description="Helical" evidence="8">
    <location>
        <begin position="145"/>
        <end position="166"/>
    </location>
</feature>
<dbReference type="PANTHER" id="PTHR23511:SF34">
    <property type="entry name" value="SYNAPTIC VESICLE GLYCOPROTEIN 2"/>
    <property type="match status" value="1"/>
</dbReference>
<feature type="transmembrane region" description="Helical" evidence="8">
    <location>
        <begin position="198"/>
        <end position="219"/>
    </location>
</feature>
<feature type="transmembrane region" description="Helical" evidence="8">
    <location>
        <begin position="108"/>
        <end position="133"/>
    </location>
</feature>
<keyword evidence="5 8" id="KW-1133">Transmembrane helix</keyword>
<dbReference type="PROSITE" id="PS50850">
    <property type="entry name" value="MFS"/>
    <property type="match status" value="1"/>
</dbReference>